<feature type="domain" description="Peptidase S8 pro-domain" evidence="7">
    <location>
        <begin position="29"/>
        <end position="105"/>
    </location>
</feature>
<evidence type="ECO:0000259" key="7">
    <source>
        <dbReference type="Pfam" id="PF16470"/>
    </source>
</evidence>
<keyword evidence="1" id="KW-0645">Protease</keyword>
<dbReference type="PANTHER" id="PTHR42884:SF14">
    <property type="entry name" value="NEUROENDOCRINE CONVERTASE 1"/>
    <property type="match status" value="1"/>
</dbReference>
<keyword evidence="8" id="KW-1185">Reference proteome</keyword>
<feature type="domain" description="Peptidase S8/S53" evidence="6">
    <location>
        <begin position="156"/>
        <end position="237"/>
    </location>
</feature>
<dbReference type="PROSITE" id="PS00136">
    <property type="entry name" value="SUBTILASE_ASP"/>
    <property type="match status" value="1"/>
</dbReference>
<dbReference type="InterPro" id="IPR015500">
    <property type="entry name" value="Peptidase_S8_subtilisin-rel"/>
</dbReference>
<dbReference type="InterPro" id="IPR000209">
    <property type="entry name" value="Peptidase_S8/S53_dom"/>
</dbReference>
<dbReference type="Pfam" id="PF16470">
    <property type="entry name" value="S8_pro-domain"/>
    <property type="match status" value="1"/>
</dbReference>
<reference evidence="9" key="1">
    <citation type="submission" date="2025-08" db="UniProtKB">
        <authorList>
            <consortium name="RefSeq"/>
        </authorList>
    </citation>
    <scope>IDENTIFICATION</scope>
    <source>
        <tissue evidence="9">Testes</tissue>
    </source>
</reference>
<dbReference type="SUPFAM" id="SSF52743">
    <property type="entry name" value="Subtilisin-like"/>
    <property type="match status" value="1"/>
</dbReference>
<dbReference type="InterPro" id="IPR032815">
    <property type="entry name" value="S8_pro-domain"/>
</dbReference>
<feature type="chain" id="PRO_5045040234" evidence="5">
    <location>
        <begin position="23"/>
        <end position="296"/>
    </location>
</feature>
<accession>A0ABM0MGW7</accession>
<evidence type="ECO:0000256" key="5">
    <source>
        <dbReference type="SAM" id="SignalP"/>
    </source>
</evidence>
<keyword evidence="5" id="KW-0732">Signal</keyword>
<dbReference type="SUPFAM" id="SSF54897">
    <property type="entry name" value="Protease propeptides/inhibitors"/>
    <property type="match status" value="1"/>
</dbReference>
<evidence type="ECO:0000256" key="3">
    <source>
        <dbReference type="ARBA" id="ARBA00022825"/>
    </source>
</evidence>
<organism evidence="8 9">
    <name type="scientific">Saccoglossus kowalevskii</name>
    <name type="common">Acorn worm</name>
    <dbReference type="NCBI Taxonomy" id="10224"/>
    <lineage>
        <taxon>Eukaryota</taxon>
        <taxon>Metazoa</taxon>
        <taxon>Hemichordata</taxon>
        <taxon>Enteropneusta</taxon>
        <taxon>Harrimaniidae</taxon>
        <taxon>Saccoglossus</taxon>
    </lineage>
</organism>
<evidence type="ECO:0000313" key="8">
    <source>
        <dbReference type="Proteomes" id="UP000694865"/>
    </source>
</evidence>
<evidence type="ECO:0000313" key="9">
    <source>
        <dbReference type="RefSeq" id="XP_006819258.1"/>
    </source>
</evidence>
<dbReference type="GeneID" id="100372676"/>
<dbReference type="InterPro" id="IPR023827">
    <property type="entry name" value="Peptidase_S8_Asp-AS"/>
</dbReference>
<evidence type="ECO:0000256" key="1">
    <source>
        <dbReference type="ARBA" id="ARBA00022670"/>
    </source>
</evidence>
<dbReference type="Gene3D" id="3.40.50.200">
    <property type="entry name" value="Peptidase S8/S53 domain"/>
    <property type="match status" value="1"/>
</dbReference>
<evidence type="ECO:0000256" key="4">
    <source>
        <dbReference type="PROSITE-ProRule" id="PRU01240"/>
    </source>
</evidence>
<gene>
    <name evidence="9" type="primary">LOC100372676</name>
</gene>
<proteinExistence type="inferred from homology"/>
<dbReference type="PROSITE" id="PS51892">
    <property type="entry name" value="SUBTILASE"/>
    <property type="match status" value="1"/>
</dbReference>
<dbReference type="RefSeq" id="XP_006819258.1">
    <property type="nucleotide sequence ID" value="XM_006819195.1"/>
</dbReference>
<evidence type="ECO:0000259" key="6">
    <source>
        <dbReference type="Pfam" id="PF00082"/>
    </source>
</evidence>
<evidence type="ECO:0000256" key="2">
    <source>
        <dbReference type="ARBA" id="ARBA00022801"/>
    </source>
</evidence>
<comment type="caution">
    <text evidence="4">Lacks conserved residue(s) required for the propagation of feature annotation.</text>
</comment>
<comment type="similarity">
    <text evidence="4">Belongs to the peptidase S8 family.</text>
</comment>
<keyword evidence="2" id="KW-0378">Hydrolase</keyword>
<sequence length="296" mass="33647">MFWSASILRYAVVLVAFVYVVGDTDFTNDWAVHVPGGEVEARMVAEEHGYVFHGQIGSLENYFLFKHSDVPSRSKRSSHQHTKRLIDDNRIHWVEQQFGRDRVKRDFIIRDEGNSDNLYNDPMWSGQWYLHDKRQSTDSPKLDLHVLPVWKKGITGEGIVVTVLDDGFETDHPDLTKNYDKDACYDFNSNDANPYPRYNNPNNEENKHGTRCIGEIAMEENNNICGVGVAHGAKIGGSPDLTWRDVQHIIVWTSEPAPLEVPEANEPTFKTNKIGLKVDEVFGFGLLNTDAMIKLG</sequence>
<name>A0ABM0MGW7_SACKO</name>
<dbReference type="PANTHER" id="PTHR42884">
    <property type="entry name" value="PROPROTEIN CONVERTASE SUBTILISIN/KEXIN-RELATED"/>
    <property type="match status" value="1"/>
</dbReference>
<dbReference type="InterPro" id="IPR036852">
    <property type="entry name" value="Peptidase_S8/S53_dom_sf"/>
</dbReference>
<feature type="signal peptide" evidence="5">
    <location>
        <begin position="1"/>
        <end position="22"/>
    </location>
</feature>
<dbReference type="PRINTS" id="PR00723">
    <property type="entry name" value="SUBTILISIN"/>
</dbReference>
<protein>
    <submittedName>
        <fullName evidence="9">Neuroendocrine convertase 1-like</fullName>
    </submittedName>
</protein>
<dbReference type="InterPro" id="IPR038466">
    <property type="entry name" value="S8_pro-domain_sf"/>
</dbReference>
<dbReference type="Pfam" id="PF00082">
    <property type="entry name" value="Peptidase_S8"/>
    <property type="match status" value="1"/>
</dbReference>
<dbReference type="Gene3D" id="3.30.70.850">
    <property type="entry name" value="Peptidase S8, pro-domain"/>
    <property type="match status" value="1"/>
</dbReference>
<keyword evidence="3" id="KW-0720">Serine protease</keyword>
<dbReference type="Proteomes" id="UP000694865">
    <property type="component" value="Unplaced"/>
</dbReference>